<reference evidence="1 2" key="1">
    <citation type="journal article" date="2012" name="Nucleic Acids Res.">
        <title>Sequencing of the smallest Apicomplexan genome from the human pathogen Babesia microti.</title>
        <authorList>
            <person name="Cornillot E."/>
            <person name="Hadj-Kaddour K."/>
            <person name="Dassouli A."/>
            <person name="Noel B."/>
            <person name="Ranwez V."/>
            <person name="Vacherie B."/>
            <person name="Augagneur Y."/>
            <person name="Bres V."/>
            <person name="Duclos A."/>
            <person name="Randazzo S."/>
            <person name="Carcy B."/>
            <person name="Debierre-Grockiego F."/>
            <person name="Delbecq S."/>
            <person name="Moubri-Menage K."/>
            <person name="Shams-Eldin H."/>
            <person name="Usmani-Brown S."/>
            <person name="Bringaud F."/>
            <person name="Wincker P."/>
            <person name="Vivares C.P."/>
            <person name="Schwarz R.T."/>
            <person name="Schetters T.P."/>
            <person name="Krause P.J."/>
            <person name="Gorenflot A."/>
            <person name="Berry V."/>
            <person name="Barbe V."/>
            <person name="Ben Mamoun C."/>
        </authorList>
    </citation>
    <scope>NUCLEOTIDE SEQUENCE [LARGE SCALE GENOMIC DNA]</scope>
    <source>
        <strain evidence="1 2">RI</strain>
    </source>
</reference>
<dbReference type="KEGG" id="bmic:BMR1_02g00306"/>
<dbReference type="AlphaFoldDB" id="A0A1R4A9X5"/>
<organism evidence="1 2">
    <name type="scientific">Babesia microti (strain RI)</name>
    <dbReference type="NCBI Taxonomy" id="1133968"/>
    <lineage>
        <taxon>Eukaryota</taxon>
        <taxon>Sar</taxon>
        <taxon>Alveolata</taxon>
        <taxon>Apicomplexa</taxon>
        <taxon>Aconoidasida</taxon>
        <taxon>Piroplasmida</taxon>
        <taxon>Babesiidae</taxon>
        <taxon>Babesia</taxon>
    </lineage>
</organism>
<evidence type="ECO:0000313" key="2">
    <source>
        <dbReference type="Proteomes" id="UP000002899"/>
    </source>
</evidence>
<proteinExistence type="predicted"/>
<dbReference type="GeneID" id="33043626"/>
<dbReference type="VEuPathDB" id="PiroplasmaDB:BMR1_02g00306"/>
<dbReference type="Proteomes" id="UP000002899">
    <property type="component" value="Chromosome II"/>
</dbReference>
<sequence>MSNAMARARACYHHAPIPRHWGAFVAPMKYRTLSYAGLSTVFGGAVLVHYLESTEREDTARDILSAEIHLISCLTAFSAGMTSGLENALNCGLLPRSLDWRSHVRHMGGISAILLTSFASGLSYNSPRDSLYLLLAAAGFTLVSDAALRQRSFPLWFFGYKKKFIFGLSTSIIALLTCESQQLPGRALHIDQQDDLRKV</sequence>
<dbReference type="EMBL" id="FO082872">
    <property type="protein sequence ID" value="SJK85790.1"/>
    <property type="molecule type" value="Genomic_DNA"/>
</dbReference>
<name>A0A1R4A9X5_BABMR</name>
<keyword evidence="2" id="KW-1185">Reference proteome</keyword>
<gene>
    <name evidence="1" type="ORF">BMR1_02g00306</name>
</gene>
<reference evidence="1 2" key="3">
    <citation type="journal article" date="2016" name="Sci. Rep.">
        <title>Genome-wide diversity and gene expression profiling of Babesia microti isolates identify polymorphic genes that mediate host-pathogen interactions.</title>
        <authorList>
            <person name="Silva J.C."/>
            <person name="Cornillot E."/>
            <person name="McCracken C."/>
            <person name="Usmani-Brown S."/>
            <person name="Dwivedi A."/>
            <person name="Ifeonu O.O."/>
            <person name="Crabtree J."/>
            <person name="Gotia H.T."/>
            <person name="Virji A.Z."/>
            <person name="Reynes C."/>
            <person name="Colinge J."/>
            <person name="Kumar V."/>
            <person name="Lawres L."/>
            <person name="Pazzi J.E."/>
            <person name="Pablo J.V."/>
            <person name="Hung C."/>
            <person name="Brancato J."/>
            <person name="Kumari P."/>
            <person name="Orvis J."/>
            <person name="Tretina K."/>
            <person name="Chibucos M."/>
            <person name="Ott S."/>
            <person name="Sadzewicz L."/>
            <person name="Sengamalay N."/>
            <person name="Shetty A.C."/>
            <person name="Su Q."/>
            <person name="Tallon L."/>
            <person name="Fraser C.M."/>
            <person name="Frutos R."/>
            <person name="Molina D.M."/>
            <person name="Krause P.J."/>
            <person name="Ben Mamoun C."/>
        </authorList>
    </citation>
    <scope>NUCLEOTIDE SEQUENCE [LARGE SCALE GENOMIC DNA]</scope>
    <source>
        <strain evidence="1 2">RI</strain>
    </source>
</reference>
<dbReference type="RefSeq" id="XP_021338012.1">
    <property type="nucleotide sequence ID" value="XM_021483044.1"/>
</dbReference>
<reference evidence="1 2" key="2">
    <citation type="journal article" date="2013" name="PLoS ONE">
        <title>Whole genome mapping and re-organization of the nuclear and mitochondrial genomes of Babesia microti isolates.</title>
        <authorList>
            <person name="Cornillot E."/>
            <person name="Dassouli A."/>
            <person name="Garg A."/>
            <person name="Pachikara N."/>
            <person name="Randazzo S."/>
            <person name="Depoix D."/>
            <person name="Carcy B."/>
            <person name="Delbecq S."/>
            <person name="Frutos R."/>
            <person name="Silva J.C."/>
            <person name="Sutton R."/>
            <person name="Krause P.J."/>
            <person name="Mamoun C.B."/>
        </authorList>
    </citation>
    <scope>NUCLEOTIDE SEQUENCE [LARGE SCALE GENOMIC DNA]</scope>
    <source>
        <strain evidence="1 2">RI</strain>
    </source>
</reference>
<accession>A0A1R4A9X5</accession>
<protein>
    <submittedName>
        <fullName evidence="1">Uncharacterized protein</fullName>
    </submittedName>
</protein>
<evidence type="ECO:0000313" key="1">
    <source>
        <dbReference type="EMBL" id="SJK85790.1"/>
    </source>
</evidence>